<feature type="compositionally biased region" description="Polar residues" evidence="1">
    <location>
        <begin position="162"/>
        <end position="179"/>
    </location>
</feature>
<evidence type="ECO:0008006" key="4">
    <source>
        <dbReference type="Google" id="ProtNLM"/>
    </source>
</evidence>
<dbReference type="PANTHER" id="PTHR38116">
    <property type="entry name" value="CHROMOSOME 7, WHOLE GENOME SHOTGUN SEQUENCE"/>
    <property type="match status" value="1"/>
</dbReference>
<accession>A0A0D2CR77</accession>
<keyword evidence="3" id="KW-1185">Reference proteome</keyword>
<dbReference type="RefSeq" id="XP_013313056.1">
    <property type="nucleotide sequence ID" value="XM_013457602.1"/>
</dbReference>
<feature type="compositionally biased region" description="Basic and acidic residues" evidence="1">
    <location>
        <begin position="87"/>
        <end position="97"/>
    </location>
</feature>
<dbReference type="InterPro" id="IPR021833">
    <property type="entry name" value="DUF3425"/>
</dbReference>
<sequence length="466" mass="52845">MPTTDPVKRRKQNCENQKRWRQRQYDTLQTLSGALEKSQDRVRELEIESDDLRVRLQDSQAEVEALRAATGRLEAQASPPLGQKRSIHGDVDRDSPTSRDSNVSPAVSEDERPPVKAVQASTVNGPSQASSTEPIFLDNTMTTSYLADYDWSSVVISGNDEGTSAQPPLNTQHFGTSSDPKSKRGYVPGYWSTSWASAVPPEDGFETSDPSGNPESVTEPIPETVGRQTHVDSWQIFHLPVRDRGSPESSYVHQDMEEVEEPMVGVQATECITMAASYSNDLYFNWPMYSILGGAGGIWRNMTNFPDTTNISQHILAVQKVLHDAFRRLLTKPTDVREKVVADAFAWMIQSAWPSSESCFKMMTVYRHIFNFELFRNFPCKATLERIHPLYRPTELQARVAHSPAIDWLPWPDMREKAIRMQHKVNVDRLCQMCLEHTLVEPGPFFNRNQPRPVGAAFRIWDMYLL</sequence>
<dbReference type="Pfam" id="PF11905">
    <property type="entry name" value="DUF3425"/>
    <property type="match status" value="1"/>
</dbReference>
<evidence type="ECO:0000313" key="2">
    <source>
        <dbReference type="EMBL" id="KIW52472.1"/>
    </source>
</evidence>
<dbReference type="AlphaFoldDB" id="A0A0D2CR77"/>
<protein>
    <recommendedName>
        <fullName evidence="4">BZIP domain-containing protein</fullName>
    </recommendedName>
</protein>
<dbReference type="CDD" id="cd14688">
    <property type="entry name" value="bZIP_YAP"/>
    <property type="match status" value="1"/>
</dbReference>
<evidence type="ECO:0000256" key="1">
    <source>
        <dbReference type="SAM" id="MobiDB-lite"/>
    </source>
</evidence>
<dbReference type="Proteomes" id="UP000054342">
    <property type="component" value="Unassembled WGS sequence"/>
</dbReference>
<proteinExistence type="predicted"/>
<organism evidence="2 3">
    <name type="scientific">Exophiala xenobiotica</name>
    <dbReference type="NCBI Taxonomy" id="348802"/>
    <lineage>
        <taxon>Eukaryota</taxon>
        <taxon>Fungi</taxon>
        <taxon>Dikarya</taxon>
        <taxon>Ascomycota</taxon>
        <taxon>Pezizomycotina</taxon>
        <taxon>Eurotiomycetes</taxon>
        <taxon>Chaetothyriomycetidae</taxon>
        <taxon>Chaetothyriales</taxon>
        <taxon>Herpotrichiellaceae</taxon>
        <taxon>Exophiala</taxon>
    </lineage>
</organism>
<dbReference type="GeneID" id="25330014"/>
<feature type="region of interest" description="Disordered" evidence="1">
    <location>
        <begin position="1"/>
        <end position="21"/>
    </location>
</feature>
<dbReference type="OrthoDB" id="10261951at2759"/>
<feature type="region of interest" description="Disordered" evidence="1">
    <location>
        <begin position="70"/>
        <end position="135"/>
    </location>
</feature>
<feature type="region of interest" description="Disordered" evidence="1">
    <location>
        <begin position="162"/>
        <end position="183"/>
    </location>
</feature>
<feature type="region of interest" description="Disordered" evidence="1">
    <location>
        <begin position="198"/>
        <end position="225"/>
    </location>
</feature>
<dbReference type="EMBL" id="KN847321">
    <property type="protein sequence ID" value="KIW52472.1"/>
    <property type="molecule type" value="Genomic_DNA"/>
</dbReference>
<dbReference type="HOGENOM" id="CLU_474895_0_0_1"/>
<gene>
    <name evidence="2" type="ORF">PV05_08106</name>
</gene>
<evidence type="ECO:0000313" key="3">
    <source>
        <dbReference type="Proteomes" id="UP000054342"/>
    </source>
</evidence>
<reference evidence="2 3" key="1">
    <citation type="submission" date="2015-01" db="EMBL/GenBank/DDBJ databases">
        <title>The Genome Sequence of Exophiala xenobiotica CBS118157.</title>
        <authorList>
            <consortium name="The Broad Institute Genomics Platform"/>
            <person name="Cuomo C."/>
            <person name="de Hoog S."/>
            <person name="Gorbushina A."/>
            <person name="Stielow B."/>
            <person name="Teixiera M."/>
            <person name="Abouelleil A."/>
            <person name="Chapman S.B."/>
            <person name="Priest M."/>
            <person name="Young S.K."/>
            <person name="Wortman J."/>
            <person name="Nusbaum C."/>
            <person name="Birren B."/>
        </authorList>
    </citation>
    <scope>NUCLEOTIDE SEQUENCE [LARGE SCALE GENOMIC DNA]</scope>
    <source>
        <strain evidence="2 3">CBS 118157</strain>
    </source>
</reference>
<feature type="non-terminal residue" evidence="2">
    <location>
        <position position="466"/>
    </location>
</feature>
<name>A0A0D2CR77_9EURO</name>
<feature type="compositionally biased region" description="Polar residues" evidence="1">
    <location>
        <begin position="119"/>
        <end position="135"/>
    </location>
</feature>
<dbReference type="PANTHER" id="PTHR38116:SF9">
    <property type="entry name" value="BZIP DOMAIN-CONTAINING PROTEIN"/>
    <property type="match status" value="1"/>
</dbReference>